<keyword evidence="1 4" id="KW-0328">Glycosyltransferase</keyword>
<dbReference type="PANTHER" id="PTHR42679:SF2">
    <property type="entry name" value="S-METHYL-5'-THIOADENOSINE PHOSPHORYLASE"/>
    <property type="match status" value="1"/>
</dbReference>
<dbReference type="InterPro" id="IPR000845">
    <property type="entry name" value="Nucleoside_phosphorylase_d"/>
</dbReference>
<dbReference type="Pfam" id="PF01048">
    <property type="entry name" value="PNP_UDP_1"/>
    <property type="match status" value="1"/>
</dbReference>
<feature type="domain" description="Nucleoside phosphorylase" evidence="3">
    <location>
        <begin position="9"/>
        <end position="236"/>
    </location>
</feature>
<gene>
    <name evidence="4" type="ORF">MAGMO_0847</name>
</gene>
<evidence type="ECO:0000256" key="1">
    <source>
        <dbReference type="ARBA" id="ARBA00022676"/>
    </source>
</evidence>
<evidence type="ECO:0000313" key="4">
    <source>
        <dbReference type="EMBL" id="CRH05046.1"/>
    </source>
</evidence>
<proteinExistence type="predicted"/>
<organism evidence="4">
    <name type="scientific">Magnetococcus massalia (strain MO-1)</name>
    <dbReference type="NCBI Taxonomy" id="451514"/>
    <lineage>
        <taxon>Bacteria</taxon>
        <taxon>Pseudomonadati</taxon>
        <taxon>Pseudomonadota</taxon>
        <taxon>Magnetococcia</taxon>
        <taxon>Magnetococcales</taxon>
        <taxon>Magnetococcaceae</taxon>
        <taxon>Magnetococcus</taxon>
    </lineage>
</organism>
<dbReference type="SUPFAM" id="SSF53167">
    <property type="entry name" value="Purine and uridine phosphorylases"/>
    <property type="match status" value="1"/>
</dbReference>
<dbReference type="Gene3D" id="3.40.50.1580">
    <property type="entry name" value="Nucleoside phosphorylase domain"/>
    <property type="match status" value="1"/>
</dbReference>
<dbReference type="PANTHER" id="PTHR42679">
    <property type="entry name" value="S-METHYL-5'-THIOADENOSINE PHOSPHORYLASE"/>
    <property type="match status" value="1"/>
</dbReference>
<dbReference type="AlphaFoldDB" id="A0A1S7LGY4"/>
<dbReference type="InterPro" id="IPR035994">
    <property type="entry name" value="Nucleoside_phosphorylase_sf"/>
</dbReference>
<name>A0A1S7LGY4_MAGMO</name>
<keyword evidence="2 4" id="KW-0808">Transferase</keyword>
<dbReference type="EMBL" id="LO017727">
    <property type="protein sequence ID" value="CRH05046.1"/>
    <property type="molecule type" value="Genomic_DNA"/>
</dbReference>
<reference evidence="4" key="1">
    <citation type="submission" date="2015-04" db="EMBL/GenBank/DDBJ databases">
        <authorList>
            <person name="Syromyatnikov M.Y."/>
            <person name="Popov V.N."/>
        </authorList>
    </citation>
    <scope>NUCLEOTIDE SEQUENCE</scope>
    <source>
        <strain evidence="4">MO-1</strain>
    </source>
</reference>
<dbReference type="GO" id="GO:0005829">
    <property type="term" value="C:cytosol"/>
    <property type="evidence" value="ECO:0007669"/>
    <property type="project" value="TreeGrafter"/>
</dbReference>
<evidence type="ECO:0000256" key="2">
    <source>
        <dbReference type="ARBA" id="ARBA00022679"/>
    </source>
</evidence>
<dbReference type="CDD" id="cd09010">
    <property type="entry name" value="MTAP_SsMTAPII_like_MTIP"/>
    <property type="match status" value="1"/>
</dbReference>
<evidence type="ECO:0000259" key="3">
    <source>
        <dbReference type="Pfam" id="PF01048"/>
    </source>
</evidence>
<sequence>MSLPPSEQTIAIIGGTSLLESPLFHDARRFSVETPYGEVELLEKEQLLFLQRHGLKSYTPPHRIDHRANMAALKAHGATHIMAVGSVGSMRVDYPPGTVLVPDDFLGLQVTESFYDDARGHQVPGFAMAWRQRLLDCWPQSEMSIPVINGGVYWQTRGPRFETPAEIRMHQPYSDVVGMTVASECLLARELEMAYAAICIIDNYANGVSDEPLTYEAFKSKVAENEARLGSLLLALMERLTA</sequence>
<dbReference type="GO" id="GO:0019509">
    <property type="term" value="P:L-methionine salvage from methylthioadenosine"/>
    <property type="evidence" value="ECO:0007669"/>
    <property type="project" value="TreeGrafter"/>
</dbReference>
<dbReference type="GO" id="GO:0017061">
    <property type="term" value="F:S-methyl-5-thioadenosine phosphorylase activity"/>
    <property type="evidence" value="ECO:0007669"/>
    <property type="project" value="UniProtKB-EC"/>
</dbReference>
<accession>A0A1S7LGY4</accession>
<dbReference type="InterPro" id="IPR010044">
    <property type="entry name" value="MTAP"/>
</dbReference>
<dbReference type="GO" id="GO:0009116">
    <property type="term" value="P:nucleoside metabolic process"/>
    <property type="evidence" value="ECO:0007669"/>
    <property type="project" value="InterPro"/>
</dbReference>
<dbReference type="EC" id="2.4.2.28" evidence="4"/>
<protein>
    <submittedName>
        <fullName evidence="4">S-methyl-5'-thioadenosine phosphorylase</fullName>
        <ecNumber evidence="4">2.4.2.28</ecNumber>
    </submittedName>
</protein>